<dbReference type="InterPro" id="IPR011992">
    <property type="entry name" value="EF-hand-dom_pair"/>
</dbReference>
<feature type="compositionally biased region" description="Acidic residues" evidence="1">
    <location>
        <begin position="710"/>
        <end position="720"/>
    </location>
</feature>
<sequence>MSLDRHLIEYDIDRSAEDTGLYIVKITCLEQTATPTAMVFEGPHELGIDCITLANSINKIRLFSLEDEKIRKTVSAPVFGRDKGIKRMIAFPIQLTEERFKTFIVYIVKNKLGLMDTPLDGNPHKYMAVYTHPRDIVDVAVLPDRERIFTIGKDDNAAFVFSASPKAVEATVLMGGSGITPFYHTIKRHWGGACQDVIKDLDMIFFFLNVKRIDKQTELYRMNRNIRLCEISAVCRACGFFPSEYEVGLMMDEARRIKLASQTYTDDFATEFSFDEFVKLFVNHFYRTTDEDVDEAFKTLGFEGEQDQPYICKHDFVKYLTTEGEKISSNNFPIFFDAMYDVRVPGEFGDVKCHTVLTEVQSSGSSSTSSITGAIKKDEEEESEFESFSSGSSSTLSDDDGDELDDEEEDEQEQDELEAENVEEEDVGDKDDDQQDARKSLMQEQRNSNVEPFEEEQEDNSGEGVQMIEELGEFDNEEMKDFDVPEDDEELVDLPERVDLMYFLEKMLPSECQQTIRWQPNVDMDKEETDLSKKPDAKLAKEEKIFLNSILKQMVDPNFPVPRKLLNSLYAEFYLQHGNFSVPPDIRFPGIILPGDNWYNESEQTEGTSKTSHSSSNNAAAVAAEHDEEQVNVIDLEQEGHDEDEEDEVVDQDKDEEEEDEDEDEEGEDEEEEDDDEEEDEVDQDKDEEWKDEDEEEEEVDQDKDKEWDDKDEEEEEVDQDKDVEWKDEAEEEVDQDKHDEDEAEEGVDKDKNEEWKDEDQEEEEDDDEEEELELND</sequence>
<feature type="compositionally biased region" description="Acidic residues" evidence="1">
    <location>
        <begin position="626"/>
        <end position="702"/>
    </location>
</feature>
<dbReference type="EMBL" id="LNIX01000001">
    <property type="protein sequence ID" value="OXA61599.1"/>
    <property type="molecule type" value="Genomic_DNA"/>
</dbReference>
<gene>
    <name evidence="2" type="ORF">Fcan01_02723</name>
</gene>
<evidence type="ECO:0000313" key="3">
    <source>
        <dbReference type="Proteomes" id="UP000198287"/>
    </source>
</evidence>
<dbReference type="OrthoDB" id="4899631at2759"/>
<feature type="compositionally biased region" description="Acidic residues" evidence="1">
    <location>
        <begin position="452"/>
        <end position="461"/>
    </location>
</feature>
<feature type="compositionally biased region" description="Low complexity" evidence="1">
    <location>
        <begin position="608"/>
        <end position="623"/>
    </location>
</feature>
<evidence type="ECO:0000256" key="1">
    <source>
        <dbReference type="SAM" id="MobiDB-lite"/>
    </source>
</evidence>
<comment type="caution">
    <text evidence="2">The sequence shown here is derived from an EMBL/GenBank/DDBJ whole genome shotgun (WGS) entry which is preliminary data.</text>
</comment>
<evidence type="ECO:0000313" key="2">
    <source>
        <dbReference type="EMBL" id="OXA61599.1"/>
    </source>
</evidence>
<feature type="compositionally biased region" description="Low complexity" evidence="1">
    <location>
        <begin position="362"/>
        <end position="373"/>
    </location>
</feature>
<protein>
    <submittedName>
        <fullName evidence="2">WD repeat-containing protein 66</fullName>
    </submittedName>
</protein>
<feature type="compositionally biased region" description="Basic and acidic residues" evidence="1">
    <location>
        <begin position="736"/>
        <end position="755"/>
    </location>
</feature>
<reference evidence="2 3" key="1">
    <citation type="submission" date="2015-12" db="EMBL/GenBank/DDBJ databases">
        <title>The genome of Folsomia candida.</title>
        <authorList>
            <person name="Faddeeva A."/>
            <person name="Derks M.F."/>
            <person name="Anvar Y."/>
            <person name="Smit S."/>
            <person name="Van Straalen N."/>
            <person name="Roelofs D."/>
        </authorList>
    </citation>
    <scope>NUCLEOTIDE SEQUENCE [LARGE SCALE GENOMIC DNA]</scope>
    <source>
        <strain evidence="2 3">VU population</strain>
        <tissue evidence="2">Whole body</tissue>
    </source>
</reference>
<dbReference type="Proteomes" id="UP000198287">
    <property type="component" value="Unassembled WGS sequence"/>
</dbReference>
<name>A0A226EVQ4_FOLCA</name>
<feature type="compositionally biased region" description="Low complexity" evidence="1">
    <location>
        <begin position="386"/>
        <end position="396"/>
    </location>
</feature>
<feature type="compositionally biased region" description="Acidic residues" evidence="1">
    <location>
        <begin position="756"/>
        <end position="777"/>
    </location>
</feature>
<accession>A0A226EVQ4</accession>
<organism evidence="2 3">
    <name type="scientific">Folsomia candida</name>
    <name type="common">Springtail</name>
    <dbReference type="NCBI Taxonomy" id="158441"/>
    <lineage>
        <taxon>Eukaryota</taxon>
        <taxon>Metazoa</taxon>
        <taxon>Ecdysozoa</taxon>
        <taxon>Arthropoda</taxon>
        <taxon>Hexapoda</taxon>
        <taxon>Collembola</taxon>
        <taxon>Entomobryomorpha</taxon>
        <taxon>Isotomoidea</taxon>
        <taxon>Isotomidae</taxon>
        <taxon>Proisotominae</taxon>
        <taxon>Folsomia</taxon>
    </lineage>
</organism>
<keyword evidence="3" id="KW-1185">Reference proteome</keyword>
<feature type="region of interest" description="Disordered" evidence="1">
    <location>
        <begin position="362"/>
        <end position="462"/>
    </location>
</feature>
<dbReference type="SUPFAM" id="SSF47473">
    <property type="entry name" value="EF-hand"/>
    <property type="match status" value="1"/>
</dbReference>
<dbReference type="AlphaFoldDB" id="A0A226EVQ4"/>
<proteinExistence type="predicted"/>
<feature type="compositionally biased region" description="Acidic residues" evidence="1">
    <location>
        <begin position="397"/>
        <end position="434"/>
    </location>
</feature>
<feature type="region of interest" description="Disordered" evidence="1">
    <location>
        <begin position="599"/>
        <end position="777"/>
    </location>
</feature>